<dbReference type="PANTHER" id="PTHR46111">
    <property type="entry name" value="RIBOSOMAL RNA SMALL SUBUNIT METHYLTRANSFERASE I"/>
    <property type="match status" value="1"/>
</dbReference>
<dbReference type="EMBL" id="DVLW01000037">
    <property type="protein sequence ID" value="HIT93822.1"/>
    <property type="molecule type" value="Genomic_DNA"/>
</dbReference>
<sequence>MPGIIYIVGTPIGNLSDFSPRAIQTLREVDFIAAEDTRVTLKLLNHFDIRKPLVSYHEHNLRERGEAIIQRVLDGENVAVVSDAGMPCVSDPGEDIVRLAAEADIQTIVIPGPSAAISALCISGLSTSRFSFEGFLSTNRKNRREHLQSLIGNTHTLIFYEAPHKLLDTLKDMASTFGADRKISLCREMTKIHEQVFRTTLEEAIQYYSENTPKGEFVLILEGAQKPVEPEITFEQAVEEAAQLVESGVRVADAAKQVSAHTPFKKSEIYSALISISREE</sequence>
<dbReference type="Pfam" id="PF00590">
    <property type="entry name" value="TP_methylase"/>
    <property type="match status" value="1"/>
</dbReference>
<evidence type="ECO:0000256" key="2">
    <source>
        <dbReference type="ARBA" id="ARBA00022552"/>
    </source>
</evidence>
<dbReference type="InterPro" id="IPR014776">
    <property type="entry name" value="4pyrrole_Mease_sub2"/>
</dbReference>
<dbReference type="PIRSF" id="PIRSF005917">
    <property type="entry name" value="MTase_YraL"/>
    <property type="match status" value="1"/>
</dbReference>
<dbReference type="HAMAP" id="MF_01877">
    <property type="entry name" value="16SrRNA_methyltr_I"/>
    <property type="match status" value="1"/>
</dbReference>
<evidence type="ECO:0000256" key="6">
    <source>
        <dbReference type="HAMAP-Rule" id="MF_01877"/>
    </source>
</evidence>
<evidence type="ECO:0000256" key="3">
    <source>
        <dbReference type="ARBA" id="ARBA00022603"/>
    </source>
</evidence>
<dbReference type="AlphaFoldDB" id="A0A9D1KS81"/>
<keyword evidence="4 6" id="KW-0808">Transferase</keyword>
<evidence type="ECO:0000259" key="7">
    <source>
        <dbReference type="Pfam" id="PF00590"/>
    </source>
</evidence>
<dbReference type="CDD" id="cd11648">
    <property type="entry name" value="RsmI"/>
    <property type="match status" value="1"/>
</dbReference>
<dbReference type="FunFam" id="3.40.1010.10:FF:000007">
    <property type="entry name" value="Ribosomal RNA small subunit methyltransferase I"/>
    <property type="match status" value="1"/>
</dbReference>
<comment type="similarity">
    <text evidence="6">Belongs to the methyltransferase superfamily. RsmI family.</text>
</comment>
<evidence type="ECO:0000256" key="5">
    <source>
        <dbReference type="ARBA" id="ARBA00022691"/>
    </source>
</evidence>
<dbReference type="InterPro" id="IPR035996">
    <property type="entry name" value="4pyrrol_Methylase_sf"/>
</dbReference>
<name>A0A9D1KS81_9FIRM</name>
<dbReference type="Gene3D" id="3.30.950.10">
    <property type="entry name" value="Methyltransferase, Cobalt-precorrin-4 Transmethylase, Domain 2"/>
    <property type="match status" value="1"/>
</dbReference>
<dbReference type="InterPro" id="IPR018063">
    <property type="entry name" value="SAM_MeTrfase_RsmI_CS"/>
</dbReference>
<keyword evidence="5 6" id="KW-0949">S-adenosyl-L-methionine</keyword>
<evidence type="ECO:0000313" key="8">
    <source>
        <dbReference type="EMBL" id="HIT93822.1"/>
    </source>
</evidence>
<keyword evidence="2 6" id="KW-0698">rRNA processing</keyword>
<dbReference type="SUPFAM" id="SSF53790">
    <property type="entry name" value="Tetrapyrrole methylase"/>
    <property type="match status" value="1"/>
</dbReference>
<comment type="caution">
    <text evidence="8">The sequence shown here is derived from an EMBL/GenBank/DDBJ whole genome shotgun (WGS) entry which is preliminary data.</text>
</comment>
<comment type="function">
    <text evidence="6">Catalyzes the 2'-O-methylation of the ribose of cytidine 1402 (C1402) in 16S rRNA.</text>
</comment>
<dbReference type="GO" id="GO:0070677">
    <property type="term" value="F:rRNA (cytosine-2'-O-)-methyltransferase activity"/>
    <property type="evidence" value="ECO:0007669"/>
    <property type="project" value="UniProtKB-UniRule"/>
</dbReference>
<protein>
    <recommendedName>
        <fullName evidence="6">Ribosomal RNA small subunit methyltransferase I</fullName>
        <ecNumber evidence="6">2.1.1.198</ecNumber>
    </recommendedName>
    <alternativeName>
        <fullName evidence="6">16S rRNA 2'-O-ribose C1402 methyltransferase</fullName>
    </alternativeName>
    <alternativeName>
        <fullName evidence="6">rRNA (cytidine-2'-O-)-methyltransferase RsmI</fullName>
    </alternativeName>
</protein>
<evidence type="ECO:0000256" key="4">
    <source>
        <dbReference type="ARBA" id="ARBA00022679"/>
    </source>
</evidence>
<accession>A0A9D1KS81</accession>
<dbReference type="NCBIfam" id="TIGR00096">
    <property type="entry name" value="16S rRNA (cytidine(1402)-2'-O)-methyltransferase"/>
    <property type="match status" value="1"/>
</dbReference>
<dbReference type="EC" id="2.1.1.198" evidence="6"/>
<dbReference type="Gene3D" id="3.40.1010.10">
    <property type="entry name" value="Cobalt-precorrin-4 Transmethylase, Domain 1"/>
    <property type="match status" value="1"/>
</dbReference>
<dbReference type="Proteomes" id="UP000824160">
    <property type="component" value="Unassembled WGS sequence"/>
</dbReference>
<proteinExistence type="inferred from homology"/>
<feature type="domain" description="Tetrapyrrole methylase" evidence="7">
    <location>
        <begin position="5"/>
        <end position="204"/>
    </location>
</feature>
<dbReference type="GO" id="GO:0005737">
    <property type="term" value="C:cytoplasm"/>
    <property type="evidence" value="ECO:0007669"/>
    <property type="project" value="UniProtKB-SubCell"/>
</dbReference>
<dbReference type="PANTHER" id="PTHR46111:SF1">
    <property type="entry name" value="RIBOSOMAL RNA SMALL SUBUNIT METHYLTRANSFERASE I"/>
    <property type="match status" value="1"/>
</dbReference>
<keyword evidence="3 6" id="KW-0489">Methyltransferase</keyword>
<dbReference type="InterPro" id="IPR000878">
    <property type="entry name" value="4pyrrol_Mease"/>
</dbReference>
<gene>
    <name evidence="6 8" type="primary">rsmI</name>
    <name evidence="8" type="ORF">IAC43_01430</name>
</gene>
<reference evidence="8" key="2">
    <citation type="journal article" date="2021" name="PeerJ">
        <title>Extensive microbial diversity within the chicken gut microbiome revealed by metagenomics and culture.</title>
        <authorList>
            <person name="Gilroy R."/>
            <person name="Ravi A."/>
            <person name="Getino M."/>
            <person name="Pursley I."/>
            <person name="Horton D.L."/>
            <person name="Alikhan N.F."/>
            <person name="Baker D."/>
            <person name="Gharbi K."/>
            <person name="Hall N."/>
            <person name="Watson M."/>
            <person name="Adriaenssens E.M."/>
            <person name="Foster-Nyarko E."/>
            <person name="Jarju S."/>
            <person name="Secka A."/>
            <person name="Antonio M."/>
            <person name="Oren A."/>
            <person name="Chaudhuri R.R."/>
            <person name="La Ragione R."/>
            <person name="Hildebrand F."/>
            <person name="Pallen M.J."/>
        </authorList>
    </citation>
    <scope>NUCLEOTIDE SEQUENCE</scope>
    <source>
        <strain evidence="8">ChiBcec7-5410</strain>
    </source>
</reference>
<reference evidence="8" key="1">
    <citation type="submission" date="2020-10" db="EMBL/GenBank/DDBJ databases">
        <authorList>
            <person name="Gilroy R."/>
        </authorList>
    </citation>
    <scope>NUCLEOTIDE SEQUENCE</scope>
    <source>
        <strain evidence="8">ChiBcec7-5410</strain>
    </source>
</reference>
<organism evidence="8 9">
    <name type="scientific">Candidatus Faecivivens stercoripullorum</name>
    <dbReference type="NCBI Taxonomy" id="2840805"/>
    <lineage>
        <taxon>Bacteria</taxon>
        <taxon>Bacillati</taxon>
        <taxon>Bacillota</taxon>
        <taxon>Clostridia</taxon>
        <taxon>Eubacteriales</taxon>
        <taxon>Oscillospiraceae</taxon>
        <taxon>Oscillospiraceae incertae sedis</taxon>
        <taxon>Candidatus Faecivivens</taxon>
    </lineage>
</organism>
<dbReference type="InterPro" id="IPR014777">
    <property type="entry name" value="4pyrrole_Mease_sub1"/>
</dbReference>
<comment type="catalytic activity">
    <reaction evidence="6">
        <text>cytidine(1402) in 16S rRNA + S-adenosyl-L-methionine = 2'-O-methylcytidine(1402) in 16S rRNA + S-adenosyl-L-homocysteine + H(+)</text>
        <dbReference type="Rhea" id="RHEA:42924"/>
        <dbReference type="Rhea" id="RHEA-COMP:10285"/>
        <dbReference type="Rhea" id="RHEA-COMP:10286"/>
        <dbReference type="ChEBI" id="CHEBI:15378"/>
        <dbReference type="ChEBI" id="CHEBI:57856"/>
        <dbReference type="ChEBI" id="CHEBI:59789"/>
        <dbReference type="ChEBI" id="CHEBI:74495"/>
        <dbReference type="ChEBI" id="CHEBI:82748"/>
        <dbReference type="EC" id="2.1.1.198"/>
    </reaction>
</comment>
<dbReference type="PROSITE" id="PS01296">
    <property type="entry name" value="RSMI"/>
    <property type="match status" value="1"/>
</dbReference>
<evidence type="ECO:0000256" key="1">
    <source>
        <dbReference type="ARBA" id="ARBA00022490"/>
    </source>
</evidence>
<dbReference type="FunFam" id="3.30.950.10:FF:000002">
    <property type="entry name" value="Ribosomal RNA small subunit methyltransferase I"/>
    <property type="match status" value="1"/>
</dbReference>
<comment type="subcellular location">
    <subcellularLocation>
        <location evidence="6">Cytoplasm</location>
    </subcellularLocation>
</comment>
<evidence type="ECO:0000313" key="9">
    <source>
        <dbReference type="Proteomes" id="UP000824160"/>
    </source>
</evidence>
<keyword evidence="1 6" id="KW-0963">Cytoplasm</keyword>
<dbReference type="InterPro" id="IPR008189">
    <property type="entry name" value="rRNA_ssu_MeTfrase_I"/>
</dbReference>